<gene>
    <name evidence="2" type="ORF">PtA15_14A404</name>
</gene>
<feature type="compositionally biased region" description="Polar residues" evidence="1">
    <location>
        <begin position="83"/>
        <end position="97"/>
    </location>
</feature>
<dbReference type="EMBL" id="CP110434">
    <property type="protein sequence ID" value="WAQ91520.1"/>
    <property type="molecule type" value="Genomic_DNA"/>
</dbReference>
<protein>
    <submittedName>
        <fullName evidence="2">Uncharacterized protein</fullName>
    </submittedName>
</protein>
<evidence type="ECO:0000256" key="1">
    <source>
        <dbReference type="SAM" id="MobiDB-lite"/>
    </source>
</evidence>
<proteinExistence type="predicted"/>
<accession>A0ABY7D6A8</accession>
<evidence type="ECO:0000313" key="3">
    <source>
        <dbReference type="Proteomes" id="UP001164743"/>
    </source>
</evidence>
<feature type="region of interest" description="Disordered" evidence="1">
    <location>
        <begin position="80"/>
        <end position="106"/>
    </location>
</feature>
<reference evidence="2" key="1">
    <citation type="submission" date="2022-10" db="EMBL/GenBank/DDBJ databases">
        <title>Puccinia triticina Genome sequencing and assembly.</title>
        <authorList>
            <person name="Li C."/>
        </authorList>
    </citation>
    <scope>NUCLEOTIDE SEQUENCE</scope>
    <source>
        <strain evidence="2">Pt15</strain>
    </source>
</reference>
<name>A0ABY7D6A8_9BASI</name>
<dbReference type="Proteomes" id="UP001164743">
    <property type="component" value="Chromosome 14A"/>
</dbReference>
<keyword evidence="3" id="KW-1185">Reference proteome</keyword>
<dbReference type="RefSeq" id="XP_053027075.1">
    <property type="nucleotide sequence ID" value="XM_053163117.1"/>
</dbReference>
<evidence type="ECO:0000313" key="2">
    <source>
        <dbReference type="EMBL" id="WAQ91520.1"/>
    </source>
</evidence>
<sequence>MPKSQALERCRFRGQQVTTHEQPPQIEKHLNSKRSLLAREHNSSLLSSGKGSIADSYFRVQVERVIAAFKSNPYEVLDEDMTEQTSVTHPSSANSLPSIPPSSIVF</sequence>
<organism evidence="2 3">
    <name type="scientific">Puccinia triticina</name>
    <dbReference type="NCBI Taxonomy" id="208348"/>
    <lineage>
        <taxon>Eukaryota</taxon>
        <taxon>Fungi</taxon>
        <taxon>Dikarya</taxon>
        <taxon>Basidiomycota</taxon>
        <taxon>Pucciniomycotina</taxon>
        <taxon>Pucciniomycetes</taxon>
        <taxon>Pucciniales</taxon>
        <taxon>Pucciniaceae</taxon>
        <taxon>Puccinia</taxon>
    </lineage>
</organism>
<dbReference type="GeneID" id="77804012"/>